<dbReference type="GO" id="GO:0009423">
    <property type="term" value="P:chorismate biosynthetic process"/>
    <property type="evidence" value="ECO:0007669"/>
    <property type="project" value="UniProtKB-UniRule"/>
</dbReference>
<comment type="subcellular location">
    <subcellularLocation>
        <location evidence="4">Cytoplasm</location>
    </subcellularLocation>
</comment>
<evidence type="ECO:0000256" key="11">
    <source>
        <dbReference type="ARBA" id="ARBA00022723"/>
    </source>
</evidence>
<dbReference type="RefSeq" id="WP_002478177.1">
    <property type="nucleotide sequence ID" value="NZ_AP021848.1"/>
</dbReference>
<dbReference type="Pfam" id="PF01761">
    <property type="entry name" value="DHQ_synthase"/>
    <property type="match status" value="1"/>
</dbReference>
<evidence type="ECO:0000256" key="6">
    <source>
        <dbReference type="ARBA" id="ARBA00005412"/>
    </source>
</evidence>
<keyword evidence="24" id="KW-1185">Reference proteome</keyword>
<dbReference type="AlphaFoldDB" id="A0A292DEE7"/>
<evidence type="ECO:0000256" key="5">
    <source>
        <dbReference type="ARBA" id="ARBA00004661"/>
    </source>
</evidence>
<dbReference type="GO" id="GO:0008652">
    <property type="term" value="P:amino acid biosynthetic process"/>
    <property type="evidence" value="ECO:0007669"/>
    <property type="project" value="UniProtKB-KW"/>
</dbReference>
<dbReference type="GO" id="GO:0000166">
    <property type="term" value="F:nucleotide binding"/>
    <property type="evidence" value="ECO:0007669"/>
    <property type="project" value="UniProtKB-KW"/>
</dbReference>
<keyword evidence="9" id="KW-0963">Cytoplasm</keyword>
<comment type="similarity">
    <text evidence="6">Belongs to the sugar phosphate cyclases superfamily. Dehydroquinate synthase family.</text>
</comment>
<keyword evidence="16 22" id="KW-0456">Lyase</keyword>
<protein>
    <recommendedName>
        <fullName evidence="8 18">3-dehydroquinate synthase</fullName>
        <ecNumber evidence="7 18">4.2.3.4</ecNumber>
    </recommendedName>
</protein>
<comment type="pathway">
    <text evidence="5">Metabolic intermediate biosynthesis; chorismate biosynthesis; chorismate from D-erythrose 4-phosphate and phosphoenolpyruvate: step 2/7.</text>
</comment>
<gene>
    <name evidence="22" type="ORF">EQ812_08050</name>
    <name evidence="21" type="ORF">FO454_08385</name>
</gene>
<dbReference type="GO" id="GO:0009073">
    <property type="term" value="P:aromatic amino acid family biosynthetic process"/>
    <property type="evidence" value="ECO:0007669"/>
    <property type="project" value="UniProtKB-KW"/>
</dbReference>
<evidence type="ECO:0000256" key="16">
    <source>
        <dbReference type="ARBA" id="ARBA00023239"/>
    </source>
</evidence>
<evidence type="ECO:0000256" key="17">
    <source>
        <dbReference type="ARBA" id="ARBA00023285"/>
    </source>
</evidence>
<dbReference type="GeneID" id="58089732"/>
<evidence type="ECO:0000256" key="3">
    <source>
        <dbReference type="ARBA" id="ARBA00001941"/>
    </source>
</evidence>
<comment type="catalytic activity">
    <reaction evidence="1">
        <text>7-phospho-2-dehydro-3-deoxy-D-arabino-heptonate = 3-dehydroquinate + phosphate</text>
        <dbReference type="Rhea" id="RHEA:21968"/>
        <dbReference type="ChEBI" id="CHEBI:32364"/>
        <dbReference type="ChEBI" id="CHEBI:43474"/>
        <dbReference type="ChEBI" id="CHEBI:58394"/>
        <dbReference type="EC" id="4.2.3.4"/>
    </reaction>
</comment>
<reference evidence="21 24" key="2">
    <citation type="submission" date="2019-07" db="EMBL/GenBank/DDBJ databases">
        <title>Comparative genome analysis of staphylococcus lugdunensis shows clonal complex-dependent diversity of the putative virulence factor, ess/type vii locus.</title>
        <authorList>
            <person name="Lebeurre J."/>
            <person name="Dahyot S."/>
            <person name="Diene S."/>
            <person name="Paulay A."/>
            <person name="Aubourg M."/>
            <person name="Argemi X."/>
            <person name="Giard J.-C."/>
            <person name="Tournier I."/>
            <person name="Francois P."/>
            <person name="Pestel-Caron M."/>
        </authorList>
    </citation>
    <scope>NUCLEOTIDE SEQUENCE [LARGE SCALE GENOMIC DNA]</scope>
    <source>
        <strain evidence="21 24">SL13</strain>
    </source>
</reference>
<dbReference type="PANTHER" id="PTHR43622:SF7">
    <property type="entry name" value="3-DEHYDROQUINATE SYNTHASE, CHLOROPLASTIC"/>
    <property type="match status" value="1"/>
</dbReference>
<dbReference type="Proteomes" id="UP000293637">
    <property type="component" value="Unassembled WGS sequence"/>
</dbReference>
<keyword evidence="15" id="KW-0057">Aromatic amino acid biosynthesis</keyword>
<keyword evidence="11" id="KW-0479">Metal-binding</keyword>
<evidence type="ECO:0000256" key="18">
    <source>
        <dbReference type="NCBIfam" id="TIGR01357"/>
    </source>
</evidence>
<comment type="cofactor">
    <cofactor evidence="2">
        <name>NAD(+)</name>
        <dbReference type="ChEBI" id="CHEBI:57540"/>
    </cofactor>
</comment>
<evidence type="ECO:0000256" key="14">
    <source>
        <dbReference type="ARBA" id="ARBA00023027"/>
    </source>
</evidence>
<dbReference type="Pfam" id="PF24621">
    <property type="entry name" value="DHQS_C"/>
    <property type="match status" value="1"/>
</dbReference>
<name>A0A292DEE7_STALU</name>
<dbReference type="GO" id="GO:0005737">
    <property type="term" value="C:cytoplasm"/>
    <property type="evidence" value="ECO:0007669"/>
    <property type="project" value="UniProtKB-SubCell"/>
</dbReference>
<feature type="domain" description="3-dehydroquinate synthase C-terminal" evidence="20">
    <location>
        <begin position="175"/>
        <end position="316"/>
    </location>
</feature>
<evidence type="ECO:0000256" key="2">
    <source>
        <dbReference type="ARBA" id="ARBA00001911"/>
    </source>
</evidence>
<evidence type="ECO:0000256" key="7">
    <source>
        <dbReference type="ARBA" id="ARBA00013031"/>
    </source>
</evidence>
<evidence type="ECO:0000313" key="22">
    <source>
        <dbReference type="EMBL" id="TBW72220.1"/>
    </source>
</evidence>
<comment type="cofactor">
    <cofactor evidence="3">
        <name>Co(2+)</name>
        <dbReference type="ChEBI" id="CHEBI:48828"/>
    </cofactor>
</comment>
<dbReference type="InterPro" id="IPR016037">
    <property type="entry name" value="DHQ_synth_AroB"/>
</dbReference>
<dbReference type="Gene3D" id="3.40.50.1970">
    <property type="match status" value="1"/>
</dbReference>
<dbReference type="GO" id="GO:0003856">
    <property type="term" value="F:3-dehydroquinate synthase activity"/>
    <property type="evidence" value="ECO:0007669"/>
    <property type="project" value="UniProtKB-UniRule"/>
</dbReference>
<dbReference type="NCBIfam" id="TIGR01357">
    <property type="entry name" value="aroB"/>
    <property type="match status" value="1"/>
</dbReference>
<proteinExistence type="inferred from homology"/>
<keyword evidence="13" id="KW-0862">Zinc</keyword>
<dbReference type="Proteomes" id="UP000325462">
    <property type="component" value="Chromosome"/>
</dbReference>
<evidence type="ECO:0000256" key="4">
    <source>
        <dbReference type="ARBA" id="ARBA00004496"/>
    </source>
</evidence>
<dbReference type="EMBL" id="SCHB01000004">
    <property type="protein sequence ID" value="TBW72220.1"/>
    <property type="molecule type" value="Genomic_DNA"/>
</dbReference>
<evidence type="ECO:0000256" key="13">
    <source>
        <dbReference type="ARBA" id="ARBA00022833"/>
    </source>
</evidence>
<evidence type="ECO:0000256" key="15">
    <source>
        <dbReference type="ARBA" id="ARBA00023141"/>
    </source>
</evidence>
<evidence type="ECO:0000259" key="20">
    <source>
        <dbReference type="Pfam" id="PF24621"/>
    </source>
</evidence>
<keyword evidence="10" id="KW-0028">Amino-acid biosynthesis</keyword>
<keyword evidence="14" id="KW-0520">NAD</keyword>
<dbReference type="PANTHER" id="PTHR43622">
    <property type="entry name" value="3-DEHYDROQUINATE SYNTHASE"/>
    <property type="match status" value="1"/>
</dbReference>
<evidence type="ECO:0000313" key="23">
    <source>
        <dbReference type="Proteomes" id="UP000293637"/>
    </source>
</evidence>
<evidence type="ECO:0000313" key="21">
    <source>
        <dbReference type="EMBL" id="QEX38897.1"/>
    </source>
</evidence>
<accession>A0A292DEE7</accession>
<reference evidence="22 23" key="1">
    <citation type="journal article" date="2019" name="Sci. Transl. Med.">
        <title>Quorum sensing between bacterial species on the skin protects against epidermal injury in atopic dermatitis.</title>
        <authorList>
            <person name="Williams M.R."/>
        </authorList>
    </citation>
    <scope>NUCLEOTIDE SEQUENCE [LARGE SCALE GENOMIC DNA]</scope>
    <source>
        <strain evidence="22 23">E7</strain>
    </source>
</reference>
<dbReference type="EC" id="4.2.3.4" evidence="7 18"/>
<dbReference type="SUPFAM" id="SSF56796">
    <property type="entry name" value="Dehydroquinate synthase-like"/>
    <property type="match status" value="1"/>
</dbReference>
<evidence type="ECO:0000256" key="12">
    <source>
        <dbReference type="ARBA" id="ARBA00022741"/>
    </source>
</evidence>
<dbReference type="InterPro" id="IPR030963">
    <property type="entry name" value="DHQ_synth_fam"/>
</dbReference>
<dbReference type="InterPro" id="IPR030960">
    <property type="entry name" value="DHQS/DOIS_N"/>
</dbReference>
<feature type="domain" description="3-dehydroquinate synthase N-terminal" evidence="19">
    <location>
        <begin position="62"/>
        <end position="172"/>
    </location>
</feature>
<evidence type="ECO:0000256" key="8">
    <source>
        <dbReference type="ARBA" id="ARBA00017684"/>
    </source>
</evidence>
<dbReference type="Gene3D" id="1.20.1090.10">
    <property type="entry name" value="Dehydroquinate synthase-like - alpha domain"/>
    <property type="match status" value="1"/>
</dbReference>
<evidence type="ECO:0000256" key="1">
    <source>
        <dbReference type="ARBA" id="ARBA00001393"/>
    </source>
</evidence>
<dbReference type="GO" id="GO:0046872">
    <property type="term" value="F:metal ion binding"/>
    <property type="evidence" value="ECO:0007669"/>
    <property type="project" value="UniProtKB-KW"/>
</dbReference>
<dbReference type="PIRSF" id="PIRSF001455">
    <property type="entry name" value="DHQ_synth"/>
    <property type="match status" value="1"/>
</dbReference>
<dbReference type="OMA" id="IAIGMRM"/>
<evidence type="ECO:0000256" key="9">
    <source>
        <dbReference type="ARBA" id="ARBA00022490"/>
    </source>
</evidence>
<evidence type="ECO:0000313" key="24">
    <source>
        <dbReference type="Proteomes" id="UP000325462"/>
    </source>
</evidence>
<keyword evidence="17" id="KW-0170">Cobalt</keyword>
<dbReference type="CDD" id="cd08195">
    <property type="entry name" value="DHQS"/>
    <property type="match status" value="1"/>
</dbReference>
<dbReference type="InterPro" id="IPR050071">
    <property type="entry name" value="Dehydroquinate_synthase"/>
</dbReference>
<evidence type="ECO:0000256" key="10">
    <source>
        <dbReference type="ARBA" id="ARBA00022605"/>
    </source>
</evidence>
<evidence type="ECO:0000259" key="19">
    <source>
        <dbReference type="Pfam" id="PF01761"/>
    </source>
</evidence>
<dbReference type="EMBL" id="CP041722">
    <property type="protein sequence ID" value="QEX38897.1"/>
    <property type="molecule type" value="Genomic_DNA"/>
</dbReference>
<dbReference type="InterPro" id="IPR056179">
    <property type="entry name" value="DHQS_C"/>
</dbReference>
<keyword evidence="12" id="KW-0547">Nucleotide-binding</keyword>
<organism evidence="22 23">
    <name type="scientific">Staphylococcus lugdunensis</name>
    <dbReference type="NCBI Taxonomy" id="28035"/>
    <lineage>
        <taxon>Bacteria</taxon>
        <taxon>Bacillati</taxon>
        <taxon>Bacillota</taxon>
        <taxon>Bacilli</taxon>
        <taxon>Bacillales</taxon>
        <taxon>Staphylococcaceae</taxon>
        <taxon>Staphylococcus</taxon>
    </lineage>
</organism>
<sequence>MELTTTYDTNNYPIIVEHGAFQYLSSVTDDYDKIFVIVDEYVDFNFKAKINDYVTAQHAIKITIPAGERTKSFDHYHQVIEQILSYQPTRETCLVAIGGGATGDFTGFLAATLLRGVHFIQVPTTILAHDSSVGGKVGINSQHGKNLIGAFHRPNAVVYDLDFLQTLPYEEVLSGYTEVYKHALLSNPYDFQSIENAFPNQSKLQSLKDIEHFIFKGIQTKLEIITEDEKEQGKRKFLNLGHTFGHAIEYQYKIPHGHAIMFGIIYQFIVANEILRSNFNIKHFVDYAEKLQYPTQFISTMQFDQLYHLMLGDKKNNGKGIQMVLLKSIGQPVVQHVDKDILHKAFKDLLSYYK</sequence>